<reference evidence="1" key="2">
    <citation type="submission" date="2025-08" db="UniProtKB">
        <authorList>
            <consortium name="Ensembl"/>
        </authorList>
    </citation>
    <scope>IDENTIFICATION</scope>
</reference>
<reference evidence="1" key="3">
    <citation type="submission" date="2025-09" db="UniProtKB">
        <authorList>
            <consortium name="Ensembl"/>
        </authorList>
    </citation>
    <scope>IDENTIFICATION</scope>
</reference>
<evidence type="ECO:0000313" key="1">
    <source>
        <dbReference type="Ensembl" id="ENSOARP00020038916.1"/>
    </source>
</evidence>
<gene>
    <name evidence="1" type="primary">LOC101112109</name>
</gene>
<organism evidence="1">
    <name type="scientific">Ovis aries</name>
    <name type="common">Sheep</name>
    <dbReference type="NCBI Taxonomy" id="9940"/>
    <lineage>
        <taxon>Eukaryota</taxon>
        <taxon>Metazoa</taxon>
        <taxon>Chordata</taxon>
        <taxon>Craniata</taxon>
        <taxon>Vertebrata</taxon>
        <taxon>Euteleostomi</taxon>
        <taxon>Mammalia</taxon>
        <taxon>Eutheria</taxon>
        <taxon>Laurasiatheria</taxon>
        <taxon>Artiodactyla</taxon>
        <taxon>Ruminantia</taxon>
        <taxon>Pecora</taxon>
        <taxon>Bovidae</taxon>
        <taxon>Caprinae</taxon>
        <taxon>Ovis</taxon>
    </lineage>
</organism>
<accession>A0AC11D3H5</accession>
<dbReference type="Ensembl" id="ENSOART00020044640.1">
    <property type="protein sequence ID" value="ENSOARP00020038916.1"/>
    <property type="gene ID" value="ENSOARG00020037203.1"/>
</dbReference>
<protein>
    <submittedName>
        <fullName evidence="1">Uncharacterized protein</fullName>
    </submittedName>
</protein>
<proteinExistence type="predicted"/>
<reference evidence="1" key="1">
    <citation type="submission" date="2020-11" db="EMBL/GenBank/DDBJ databases">
        <authorList>
            <person name="Davenport K.M."/>
            <person name="Bickhart D.M."/>
            <person name="Smith T.P.L."/>
            <person name="Murdoch B.M."/>
            <person name="Rosen B.D."/>
        </authorList>
    </citation>
    <scope>NUCLEOTIDE SEQUENCE [LARGE SCALE GENOMIC DNA]</scope>
    <source>
        <strain evidence="1">OAR_USU_Benz2616</strain>
    </source>
</reference>
<name>A0AC11D3H5_SHEEP</name>
<sequence>MQQLAPHPDTDSPNQSHFCCFQLCGGWDKAADAVLCVDCLASPSPDSQAVKYPSSSCTLKRTVGTSVQLTLTSPLDPNIREIEWNWQPEGDEKTQLLVSWKPQIPNPDWYDLEEIYKHRLNLTEMAFLSIRNLTMEMSGLYTAKIKFNSGKSNEEAFRLCLYDPIPHPQIQIRSSSNTSVWCNISLECEIPGNTGNLTVTWLSQGLSRHLEQRGIPPNSRNLSLSLPISHVNSHLTCVVNNPAEEKNATLHLEDICPWRGSLQSKWHWLGILLMALMASLGAGVWIWMRKKMQTRRGESTLLPEAPGVKATPQALPTEESANLQTGVTNSLDSAYEEISFLRHLKKDSEKGNCHSHNPECTSAVQTIYEKIRRSPKPQGDA</sequence>